<sequence>MPLLLYLHGAGESGRELRDLISEGATGTPPVELEHGTALPFLAKHFIVVAPQTDHGWRPAEVNKFLDFLLSSRAGLPIDAARCYVTGHSMGGGGALHAAAAKPSRWAAVVAVAPAGAPRAADLATTPVWCFHGKNDVVVPSGISEHLVQRLRTGGADEGNAKLTLYDAAPAPKGWPAYDGHGSPMPAYATPDLWRWLLEKR</sequence>
<dbReference type="Proteomes" id="UP000013827">
    <property type="component" value="Unassembled WGS sequence"/>
</dbReference>
<dbReference type="InterPro" id="IPR050955">
    <property type="entry name" value="Plant_Biomass_Hydrol_Est"/>
</dbReference>
<protein>
    <recommendedName>
        <fullName evidence="2">PET hydrolase/cutinase-like domain-containing protein</fullName>
    </recommendedName>
</protein>
<dbReference type="InterPro" id="IPR041127">
    <property type="entry name" value="PET_hydrolase/cutinase-like"/>
</dbReference>
<evidence type="ECO:0000259" key="2">
    <source>
        <dbReference type="Pfam" id="PF12740"/>
    </source>
</evidence>
<dbReference type="KEGG" id="ehx:EMIHUDRAFT_56915"/>
<dbReference type="KEGG" id="ehx:EMIHUDRAFT_45765"/>
<name>A0A0D3IG32_EMIH1</name>
<proteinExistence type="predicted"/>
<keyword evidence="1" id="KW-0732">Signal</keyword>
<keyword evidence="4" id="KW-1185">Reference proteome</keyword>
<organism evidence="3 4">
    <name type="scientific">Emiliania huxleyi (strain CCMP1516)</name>
    <dbReference type="NCBI Taxonomy" id="280463"/>
    <lineage>
        <taxon>Eukaryota</taxon>
        <taxon>Haptista</taxon>
        <taxon>Haptophyta</taxon>
        <taxon>Prymnesiophyceae</taxon>
        <taxon>Isochrysidales</taxon>
        <taxon>Noelaerhabdaceae</taxon>
        <taxon>Emiliania</taxon>
    </lineage>
</organism>
<dbReference type="InterPro" id="IPR029058">
    <property type="entry name" value="AB_hydrolase_fold"/>
</dbReference>
<reference evidence="4" key="1">
    <citation type="journal article" date="2013" name="Nature">
        <title>Pan genome of the phytoplankton Emiliania underpins its global distribution.</title>
        <authorList>
            <person name="Read B.A."/>
            <person name="Kegel J."/>
            <person name="Klute M.J."/>
            <person name="Kuo A."/>
            <person name="Lefebvre S.C."/>
            <person name="Maumus F."/>
            <person name="Mayer C."/>
            <person name="Miller J."/>
            <person name="Monier A."/>
            <person name="Salamov A."/>
            <person name="Young J."/>
            <person name="Aguilar M."/>
            <person name="Claverie J.M."/>
            <person name="Frickenhaus S."/>
            <person name="Gonzalez K."/>
            <person name="Herman E.K."/>
            <person name="Lin Y.C."/>
            <person name="Napier J."/>
            <person name="Ogata H."/>
            <person name="Sarno A.F."/>
            <person name="Shmutz J."/>
            <person name="Schroeder D."/>
            <person name="de Vargas C."/>
            <person name="Verret F."/>
            <person name="von Dassow P."/>
            <person name="Valentin K."/>
            <person name="Van de Peer Y."/>
            <person name="Wheeler G."/>
            <person name="Dacks J.B."/>
            <person name="Delwiche C.F."/>
            <person name="Dyhrman S.T."/>
            <person name="Glockner G."/>
            <person name="John U."/>
            <person name="Richards T."/>
            <person name="Worden A.Z."/>
            <person name="Zhang X."/>
            <person name="Grigoriev I.V."/>
            <person name="Allen A.E."/>
            <person name="Bidle K."/>
            <person name="Borodovsky M."/>
            <person name="Bowler C."/>
            <person name="Brownlee C."/>
            <person name="Cock J.M."/>
            <person name="Elias M."/>
            <person name="Gladyshev V.N."/>
            <person name="Groth M."/>
            <person name="Guda C."/>
            <person name="Hadaegh A."/>
            <person name="Iglesias-Rodriguez M.D."/>
            <person name="Jenkins J."/>
            <person name="Jones B.M."/>
            <person name="Lawson T."/>
            <person name="Leese F."/>
            <person name="Lindquist E."/>
            <person name="Lobanov A."/>
            <person name="Lomsadze A."/>
            <person name="Malik S.B."/>
            <person name="Marsh M.E."/>
            <person name="Mackinder L."/>
            <person name="Mock T."/>
            <person name="Mueller-Roeber B."/>
            <person name="Pagarete A."/>
            <person name="Parker M."/>
            <person name="Probert I."/>
            <person name="Quesneville H."/>
            <person name="Raines C."/>
            <person name="Rensing S.A."/>
            <person name="Riano-Pachon D.M."/>
            <person name="Richier S."/>
            <person name="Rokitta S."/>
            <person name="Shiraiwa Y."/>
            <person name="Soanes D.M."/>
            <person name="van der Giezen M."/>
            <person name="Wahlund T.M."/>
            <person name="Williams B."/>
            <person name="Wilson W."/>
            <person name="Wolfe G."/>
            <person name="Wurch L.L."/>
        </authorList>
    </citation>
    <scope>NUCLEOTIDE SEQUENCE</scope>
</reference>
<dbReference type="EnsemblProtists" id="EOD10217">
    <property type="protein sequence ID" value="EOD10217"/>
    <property type="gene ID" value="EMIHUDRAFT_56915"/>
</dbReference>
<accession>A0A0D3IG32</accession>
<evidence type="ECO:0000313" key="4">
    <source>
        <dbReference type="Proteomes" id="UP000013827"/>
    </source>
</evidence>
<dbReference type="EnsemblProtists" id="EOD20674">
    <property type="protein sequence ID" value="EOD20674"/>
    <property type="gene ID" value="EMIHUDRAFT_45765"/>
</dbReference>
<dbReference type="Gene3D" id="3.40.50.1820">
    <property type="entry name" value="alpha/beta hydrolase"/>
    <property type="match status" value="1"/>
</dbReference>
<dbReference type="PaxDb" id="2903-EOD10217"/>
<dbReference type="AlphaFoldDB" id="A0A0D3IG32"/>
<dbReference type="Pfam" id="PF12740">
    <property type="entry name" value="PETase"/>
    <property type="match status" value="1"/>
</dbReference>
<dbReference type="SUPFAM" id="SSF53474">
    <property type="entry name" value="alpha/beta-Hydrolases"/>
    <property type="match status" value="1"/>
</dbReference>
<evidence type="ECO:0000313" key="3">
    <source>
        <dbReference type="EnsemblProtists" id="EOD10217"/>
    </source>
</evidence>
<dbReference type="PANTHER" id="PTHR43037">
    <property type="entry name" value="UNNAMED PRODUCT-RELATED"/>
    <property type="match status" value="1"/>
</dbReference>
<dbReference type="HOGENOM" id="CLU_064094_1_0_1"/>
<dbReference type="STRING" id="2903.R1EIH4"/>
<reference evidence="3" key="2">
    <citation type="submission" date="2024-10" db="UniProtKB">
        <authorList>
            <consortium name="EnsemblProtists"/>
        </authorList>
    </citation>
    <scope>IDENTIFICATION</scope>
</reference>
<dbReference type="PANTHER" id="PTHR43037:SF1">
    <property type="entry name" value="BLL1128 PROTEIN"/>
    <property type="match status" value="1"/>
</dbReference>
<dbReference type="OMA" id="MWANESD"/>
<dbReference type="eggNOG" id="ENOG502S84G">
    <property type="taxonomic scope" value="Eukaryota"/>
</dbReference>
<feature type="domain" description="PET hydrolase/cutinase-like" evidence="2">
    <location>
        <begin position="77"/>
        <end position="141"/>
    </location>
</feature>
<evidence type="ECO:0000256" key="1">
    <source>
        <dbReference type="ARBA" id="ARBA00022729"/>
    </source>
</evidence>